<evidence type="ECO:0000313" key="2">
    <source>
        <dbReference type="Proteomes" id="UP001163821"/>
    </source>
</evidence>
<accession>A0AA42CAV3</accession>
<proteinExistence type="predicted"/>
<reference evidence="1" key="1">
    <citation type="submission" date="2022-10" db="EMBL/GenBank/DDBJ databases">
        <title>Gaoshiqiia sediminis gen. nov., sp. nov., isolated from coastal sediment.</title>
        <authorList>
            <person name="Yu W.X."/>
            <person name="Mu D.S."/>
            <person name="Du J.Z."/>
            <person name="Liang Y.Q."/>
        </authorList>
    </citation>
    <scope>NUCLEOTIDE SEQUENCE</scope>
    <source>
        <strain evidence="1">A06</strain>
    </source>
</reference>
<dbReference type="AlphaFoldDB" id="A0AA42CAV3"/>
<evidence type="ECO:0000313" key="1">
    <source>
        <dbReference type="EMBL" id="MCW0484055.1"/>
    </source>
</evidence>
<keyword evidence="2" id="KW-1185">Reference proteome</keyword>
<protein>
    <submittedName>
        <fullName evidence="1">Phage portal protein</fullName>
    </submittedName>
</protein>
<comment type="caution">
    <text evidence="1">The sequence shown here is derived from an EMBL/GenBank/DDBJ whole genome shotgun (WGS) entry which is preliminary data.</text>
</comment>
<dbReference type="Proteomes" id="UP001163821">
    <property type="component" value="Unassembled WGS sequence"/>
</dbReference>
<organism evidence="1 2">
    <name type="scientific">Gaoshiqia sediminis</name>
    <dbReference type="NCBI Taxonomy" id="2986998"/>
    <lineage>
        <taxon>Bacteria</taxon>
        <taxon>Pseudomonadati</taxon>
        <taxon>Bacteroidota</taxon>
        <taxon>Bacteroidia</taxon>
        <taxon>Marinilabiliales</taxon>
        <taxon>Prolixibacteraceae</taxon>
        <taxon>Gaoshiqia</taxon>
    </lineage>
</organism>
<sequence>MPSIYDILQNENFGQVVHTLCVDTIEGRAPREYLEEFNGERKRRKTSVGWREPKRMEVYSESLVDDDGNPVRLDDKVVDVARIVTNFPRKVVRTAVAFMFGGKMKISADEQNEGFNEFKRVWERKLKMHSVLKKFARVVLSETKAAIVFFPYVSLRFDGTKQAELKAKILSQPVQDNVTSDFYPHFDDNDDMDAFIHKFQVRIDGITADRAIIWTREKIITGTQTYGGWEIAEADNPFGIIPVIYADVLEPEWEEVAPVMDAREMRLSRMADTNDYFAEPIMKTFGETDLPSKNTVGKEITFPMKVDPDSGKPFHGDADFLAWQQSIDSVKQELEETKNEQFSGSSTPDLSFDNLKGIGNISGVARRFMTLDAQIKAAENMEVFGPVVQRCVSVVVAGIANITNIRFRQQLVDNWITVSFESILPKDPVEDAQILSLAGGGKAFNSKETVVANSPLTPTGDVEGELERMAQDEKAEAERNNMIGLNAFGG</sequence>
<dbReference type="EMBL" id="JAPAAF010000028">
    <property type="protein sequence ID" value="MCW0484055.1"/>
    <property type="molecule type" value="Genomic_DNA"/>
</dbReference>
<dbReference type="InterPro" id="IPR021145">
    <property type="entry name" value="Portal_protein_SPP1_Gp6-like"/>
</dbReference>
<name>A0AA42CAV3_9BACT</name>
<dbReference type="RefSeq" id="WP_282592647.1">
    <property type="nucleotide sequence ID" value="NZ_JAPAAF010000028.1"/>
</dbReference>
<dbReference type="Pfam" id="PF05133">
    <property type="entry name" value="SPP1_portal"/>
    <property type="match status" value="1"/>
</dbReference>
<gene>
    <name evidence="1" type="ORF">N2K84_15035</name>
</gene>